<protein>
    <recommendedName>
        <fullName evidence="8">Glycosyltransferase 2-like domain-containing protein</fullName>
    </recommendedName>
</protein>
<dbReference type="PANTHER" id="PTHR43867:SF2">
    <property type="entry name" value="CELLULOSE SYNTHASE CATALYTIC SUBUNIT A [UDP-FORMING]"/>
    <property type="match status" value="1"/>
</dbReference>
<comment type="subcellular location">
    <subcellularLocation>
        <location evidence="1">Endomembrane system</location>
        <topology evidence="1">Multi-pass membrane protein</topology>
    </subcellularLocation>
</comment>
<proteinExistence type="predicted"/>
<dbReference type="SUPFAM" id="SSF53448">
    <property type="entry name" value="Nucleotide-diphospho-sugar transferases"/>
    <property type="match status" value="1"/>
</dbReference>
<organism evidence="9 10">
    <name type="scientific">Gordonia aichiensis NBRC 108223</name>
    <dbReference type="NCBI Taxonomy" id="1220583"/>
    <lineage>
        <taxon>Bacteria</taxon>
        <taxon>Bacillati</taxon>
        <taxon>Actinomycetota</taxon>
        <taxon>Actinomycetes</taxon>
        <taxon>Mycobacteriales</taxon>
        <taxon>Gordoniaceae</taxon>
        <taxon>Gordonia</taxon>
    </lineage>
</organism>
<evidence type="ECO:0000313" key="10">
    <source>
        <dbReference type="Proteomes" id="UP000010988"/>
    </source>
</evidence>
<dbReference type="Pfam" id="PF03552">
    <property type="entry name" value="Cellulose_synt"/>
    <property type="match status" value="1"/>
</dbReference>
<dbReference type="GO" id="GO:0030244">
    <property type="term" value="P:cellulose biosynthetic process"/>
    <property type="evidence" value="ECO:0007669"/>
    <property type="project" value="InterPro"/>
</dbReference>
<evidence type="ECO:0000313" key="9">
    <source>
        <dbReference type="EMBL" id="GAC50146.1"/>
    </source>
</evidence>
<dbReference type="Gene3D" id="3.90.550.10">
    <property type="entry name" value="Spore Coat Polysaccharide Biosynthesis Protein SpsA, Chain A"/>
    <property type="match status" value="2"/>
</dbReference>
<sequence length="627" mass="69261">MGSKRLVVVRLIAVAVSSFGFIYVFWRWTDTISWHAWWIAIPLVVAETYSLSESVFFAFMMWNAKRRPDPPVPSPGQSVDVFITTYNEPLDLVLTTARAARDITYPHMTWILDDGDREEFREAAAGLGVGYITRGDEWIGRQRFAKAGNINNALFLTEGEFIAILDADQVPRPEFLERVLGYFDDENVAFVQTPQYFWNVPDDDPLGSQAQLFYGPIQQGKDGWGAAFFCGSNAALRREALMVLGLKTFSRNAEPAARRALRRGRAELEDLINELGSSSFFRRSLEDALTAVRLAQSGLRRGDLGVAITELQARIHAVIRQGDPLPRRVSDVLTGIVQSVEVSRIDDALAIQPINTATVTEDMATAMHLHAMGWESVYHHEVLVDGLAPEDLRTMLVQRQRWATGSMQVFFANNPLFQHGLTVPQRLMYLSTMTSYLNGFAAVVYIVAPIIYLSTGIFPMEATPLDFFARFIPFFIACQLLFQVAGHGSGGLWRGQQMSFALFPTWIAATLSAAAAVFLRRHIKFSVTPKTRSVTEIDYRPVTIQIIAMTALVAACVVGGVRLWLGRADEFPTYLSLAWVALDLLLLAAVIRAARYRGHDGAPAGAEGTALVGVSASPVAGTEGGSV</sequence>
<name>L7KNR3_9ACTN</name>
<dbReference type="GO" id="GO:0012505">
    <property type="term" value="C:endomembrane system"/>
    <property type="evidence" value="ECO:0007669"/>
    <property type="project" value="UniProtKB-SubCell"/>
</dbReference>
<feature type="transmembrane region" description="Helical" evidence="7">
    <location>
        <begin position="539"/>
        <end position="565"/>
    </location>
</feature>
<dbReference type="AlphaFoldDB" id="L7KNR3"/>
<evidence type="ECO:0000256" key="3">
    <source>
        <dbReference type="ARBA" id="ARBA00022679"/>
    </source>
</evidence>
<dbReference type="Proteomes" id="UP000010988">
    <property type="component" value="Unassembled WGS sequence"/>
</dbReference>
<keyword evidence="3" id="KW-0808">Transferase</keyword>
<feature type="transmembrane region" description="Helical" evidence="7">
    <location>
        <begin position="467"/>
        <end position="486"/>
    </location>
</feature>
<comment type="caution">
    <text evidence="9">The sequence shown here is derived from an EMBL/GenBank/DDBJ whole genome shotgun (WGS) entry which is preliminary data.</text>
</comment>
<feature type="transmembrane region" description="Helical" evidence="7">
    <location>
        <begin position="433"/>
        <end position="455"/>
    </location>
</feature>
<feature type="transmembrane region" description="Helical" evidence="7">
    <location>
        <begin position="38"/>
        <end position="59"/>
    </location>
</feature>
<evidence type="ECO:0000256" key="6">
    <source>
        <dbReference type="ARBA" id="ARBA00023136"/>
    </source>
</evidence>
<evidence type="ECO:0000256" key="4">
    <source>
        <dbReference type="ARBA" id="ARBA00022692"/>
    </source>
</evidence>
<keyword evidence="6 7" id="KW-0472">Membrane</keyword>
<evidence type="ECO:0000256" key="2">
    <source>
        <dbReference type="ARBA" id="ARBA00022676"/>
    </source>
</evidence>
<keyword evidence="5 7" id="KW-1133">Transmembrane helix</keyword>
<feature type="transmembrane region" description="Helical" evidence="7">
    <location>
        <begin position="571"/>
        <end position="591"/>
    </location>
</feature>
<dbReference type="GO" id="GO:0005886">
    <property type="term" value="C:plasma membrane"/>
    <property type="evidence" value="ECO:0007669"/>
    <property type="project" value="TreeGrafter"/>
</dbReference>
<dbReference type="OrthoDB" id="9806824at2"/>
<feature type="transmembrane region" description="Helical" evidence="7">
    <location>
        <begin position="7"/>
        <end position="26"/>
    </location>
</feature>
<keyword evidence="2" id="KW-0328">Glycosyltransferase</keyword>
<feature type="domain" description="Glycosyltransferase 2-like" evidence="8">
    <location>
        <begin position="81"/>
        <end position="242"/>
    </location>
</feature>
<keyword evidence="4 7" id="KW-0812">Transmembrane</keyword>
<dbReference type="GO" id="GO:0016760">
    <property type="term" value="F:cellulose synthase (UDP-forming) activity"/>
    <property type="evidence" value="ECO:0007669"/>
    <property type="project" value="InterPro"/>
</dbReference>
<dbReference type="InterPro" id="IPR050321">
    <property type="entry name" value="Glycosyltr_2/OpgH_subfam"/>
</dbReference>
<dbReference type="STRING" id="1220583.GOACH_21_00390"/>
<evidence type="ECO:0000259" key="8">
    <source>
        <dbReference type="Pfam" id="PF00535"/>
    </source>
</evidence>
<gene>
    <name evidence="9" type="ORF">GOACH_21_00390</name>
</gene>
<dbReference type="eggNOG" id="COG1215">
    <property type="taxonomic scope" value="Bacteria"/>
</dbReference>
<dbReference type="PANTHER" id="PTHR43867">
    <property type="entry name" value="CELLULOSE SYNTHASE CATALYTIC SUBUNIT A [UDP-FORMING]"/>
    <property type="match status" value="1"/>
</dbReference>
<accession>L7KNR3</accession>
<reference evidence="9 10" key="1">
    <citation type="submission" date="2012-12" db="EMBL/GenBank/DDBJ databases">
        <title>Whole genome shotgun sequence of Gordonia aichiensis NBRC 108223.</title>
        <authorList>
            <person name="Isaki-Nakamura S."/>
            <person name="Hosoyama A."/>
            <person name="Tsuchikane K."/>
            <person name="Ando Y."/>
            <person name="Baba S."/>
            <person name="Ohji S."/>
            <person name="Hamada M."/>
            <person name="Tamura T."/>
            <person name="Yamazoe A."/>
            <person name="Yamazaki S."/>
            <person name="Fujita N."/>
        </authorList>
    </citation>
    <scope>NUCLEOTIDE SEQUENCE [LARGE SCALE GENOMIC DNA]</scope>
    <source>
        <strain evidence="9 10">NBRC 108223</strain>
    </source>
</reference>
<feature type="transmembrane region" description="Helical" evidence="7">
    <location>
        <begin position="498"/>
        <end position="519"/>
    </location>
</feature>
<dbReference type="Pfam" id="PF00535">
    <property type="entry name" value="Glycos_transf_2"/>
    <property type="match status" value="1"/>
</dbReference>
<keyword evidence="10" id="KW-1185">Reference proteome</keyword>
<dbReference type="InterPro" id="IPR029044">
    <property type="entry name" value="Nucleotide-diphossugar_trans"/>
</dbReference>
<dbReference type="InterPro" id="IPR001173">
    <property type="entry name" value="Glyco_trans_2-like"/>
</dbReference>
<dbReference type="CDD" id="cd06421">
    <property type="entry name" value="CESA_CelA_like"/>
    <property type="match status" value="1"/>
</dbReference>
<dbReference type="EMBL" id="BANR01000021">
    <property type="protein sequence ID" value="GAC50146.1"/>
    <property type="molecule type" value="Genomic_DNA"/>
</dbReference>
<evidence type="ECO:0000256" key="7">
    <source>
        <dbReference type="SAM" id="Phobius"/>
    </source>
</evidence>
<evidence type="ECO:0000256" key="5">
    <source>
        <dbReference type="ARBA" id="ARBA00022989"/>
    </source>
</evidence>
<evidence type="ECO:0000256" key="1">
    <source>
        <dbReference type="ARBA" id="ARBA00004127"/>
    </source>
</evidence>
<dbReference type="InterPro" id="IPR005150">
    <property type="entry name" value="Cellulose_synth"/>
</dbReference>